<gene>
    <name evidence="2" type="ORF">ACFFRI_12545</name>
</gene>
<evidence type="ECO:0000256" key="1">
    <source>
        <dbReference type="SAM" id="MobiDB-lite"/>
    </source>
</evidence>
<proteinExistence type="predicted"/>
<protein>
    <submittedName>
        <fullName evidence="2">Uncharacterized protein</fullName>
    </submittedName>
</protein>
<evidence type="ECO:0000313" key="3">
    <source>
        <dbReference type="Proteomes" id="UP001589750"/>
    </source>
</evidence>
<dbReference type="Proteomes" id="UP001589750">
    <property type="component" value="Unassembled WGS sequence"/>
</dbReference>
<comment type="caution">
    <text evidence="2">The sequence shown here is derived from an EMBL/GenBank/DDBJ whole genome shotgun (WGS) entry which is preliminary data.</text>
</comment>
<accession>A0ABV5KDD2</accession>
<organism evidence="2 3">
    <name type="scientific">Nocardioides plantarum</name>
    <dbReference type="NCBI Taxonomy" id="29299"/>
    <lineage>
        <taxon>Bacteria</taxon>
        <taxon>Bacillati</taxon>
        <taxon>Actinomycetota</taxon>
        <taxon>Actinomycetes</taxon>
        <taxon>Propionibacteriales</taxon>
        <taxon>Nocardioidaceae</taxon>
        <taxon>Nocardioides</taxon>
    </lineage>
</organism>
<name>A0ABV5KDD2_9ACTN</name>
<evidence type="ECO:0000313" key="2">
    <source>
        <dbReference type="EMBL" id="MFB9313875.1"/>
    </source>
</evidence>
<dbReference type="EMBL" id="JBHMDG010000014">
    <property type="protein sequence ID" value="MFB9313875.1"/>
    <property type="molecule type" value="Genomic_DNA"/>
</dbReference>
<keyword evidence="3" id="KW-1185">Reference proteome</keyword>
<feature type="region of interest" description="Disordered" evidence="1">
    <location>
        <begin position="52"/>
        <end position="86"/>
    </location>
</feature>
<feature type="compositionally biased region" description="Basic and acidic residues" evidence="1">
    <location>
        <begin position="77"/>
        <end position="86"/>
    </location>
</feature>
<sequence length="86" mass="8898">MPAVLIFMSVIVVVAVLALAYAAYPHRGAPVPGAPWLGDALERAAGAVPVVEDGDLDRGDQLEQPLDGALDGALDGSLHEAEPSRR</sequence>
<dbReference type="RefSeq" id="WP_140010262.1">
    <property type="nucleotide sequence ID" value="NZ_JBHMDG010000014.1"/>
</dbReference>
<reference evidence="2 3" key="1">
    <citation type="submission" date="2024-09" db="EMBL/GenBank/DDBJ databases">
        <authorList>
            <person name="Sun Q."/>
            <person name="Mori K."/>
        </authorList>
    </citation>
    <scope>NUCLEOTIDE SEQUENCE [LARGE SCALE GENOMIC DNA]</scope>
    <source>
        <strain evidence="2 3">JCM 9626</strain>
    </source>
</reference>